<name>A0ABQ9TCU6_SAGOE</name>
<dbReference type="Proteomes" id="UP001266305">
    <property type="component" value="Unassembled WGS sequence"/>
</dbReference>
<protein>
    <submittedName>
        <fullName evidence="1">Uncharacterized protein</fullName>
    </submittedName>
</protein>
<evidence type="ECO:0000313" key="1">
    <source>
        <dbReference type="EMBL" id="KAK2082571.1"/>
    </source>
</evidence>
<reference evidence="1 2" key="1">
    <citation type="submission" date="2023-05" db="EMBL/GenBank/DDBJ databases">
        <title>B98-5 Cell Line De Novo Hybrid Assembly: An Optical Mapping Approach.</title>
        <authorList>
            <person name="Kananen K."/>
            <person name="Auerbach J.A."/>
            <person name="Kautto E."/>
            <person name="Blachly J.S."/>
        </authorList>
    </citation>
    <scope>NUCLEOTIDE SEQUENCE [LARGE SCALE GENOMIC DNA]</scope>
    <source>
        <strain evidence="1">B95-8</strain>
        <tissue evidence="1">Cell line</tissue>
    </source>
</reference>
<gene>
    <name evidence="1" type="ORF">P7K49_040285</name>
</gene>
<dbReference type="EMBL" id="JASSZA010000029">
    <property type="protein sequence ID" value="KAK2082571.1"/>
    <property type="molecule type" value="Genomic_DNA"/>
</dbReference>
<keyword evidence="2" id="KW-1185">Reference proteome</keyword>
<accession>A0ABQ9TCU6</accession>
<evidence type="ECO:0000313" key="2">
    <source>
        <dbReference type="Proteomes" id="UP001266305"/>
    </source>
</evidence>
<feature type="non-terminal residue" evidence="1">
    <location>
        <position position="59"/>
    </location>
</feature>
<sequence length="59" mass="6793">MSLYSGILLDRPVLRSRHRKRFQTSPSTHRFTSAEFNCYFDICGNTAGYSCFEISPQKA</sequence>
<proteinExistence type="predicted"/>
<comment type="caution">
    <text evidence="1">The sequence shown here is derived from an EMBL/GenBank/DDBJ whole genome shotgun (WGS) entry which is preliminary data.</text>
</comment>
<organism evidence="1 2">
    <name type="scientific">Saguinus oedipus</name>
    <name type="common">Cotton-top tamarin</name>
    <name type="synonym">Oedipomidas oedipus</name>
    <dbReference type="NCBI Taxonomy" id="9490"/>
    <lineage>
        <taxon>Eukaryota</taxon>
        <taxon>Metazoa</taxon>
        <taxon>Chordata</taxon>
        <taxon>Craniata</taxon>
        <taxon>Vertebrata</taxon>
        <taxon>Euteleostomi</taxon>
        <taxon>Mammalia</taxon>
        <taxon>Eutheria</taxon>
        <taxon>Euarchontoglires</taxon>
        <taxon>Primates</taxon>
        <taxon>Haplorrhini</taxon>
        <taxon>Platyrrhini</taxon>
        <taxon>Cebidae</taxon>
        <taxon>Callitrichinae</taxon>
        <taxon>Saguinus</taxon>
    </lineage>
</organism>